<dbReference type="InterPro" id="IPR000123">
    <property type="entry name" value="Reverse_transcriptase_msDNA"/>
</dbReference>
<reference evidence="11 12" key="1">
    <citation type="submission" date="2018-01" db="EMBL/GenBank/DDBJ databases">
        <title>Halomonas endophytica sp. nov., isolated from storage liquid in the stems of Populus euphratica.</title>
        <authorList>
            <person name="Chen C."/>
        </authorList>
    </citation>
    <scope>NUCLEOTIDE SEQUENCE [LARGE SCALE GENOMIC DNA]</scope>
    <source>
        <strain evidence="11 12">MC28</strain>
    </source>
</reference>
<evidence type="ECO:0000256" key="6">
    <source>
        <dbReference type="ARBA" id="ARBA00022918"/>
    </source>
</evidence>
<dbReference type="RefSeq" id="WP_102654527.1">
    <property type="nucleotide sequence ID" value="NZ_PNRF01000034.1"/>
</dbReference>
<evidence type="ECO:0000256" key="1">
    <source>
        <dbReference type="ARBA" id="ARBA00012493"/>
    </source>
</evidence>
<dbReference type="NCBIfam" id="NF038237">
    <property type="entry name" value="retron_Ec67_fus"/>
    <property type="match status" value="1"/>
</dbReference>
<evidence type="ECO:0000256" key="3">
    <source>
        <dbReference type="ARBA" id="ARBA00022695"/>
    </source>
</evidence>
<dbReference type="PROSITE" id="PS50878">
    <property type="entry name" value="RT_POL"/>
    <property type="match status" value="1"/>
</dbReference>
<evidence type="ECO:0000313" key="12">
    <source>
        <dbReference type="Proteomes" id="UP000235803"/>
    </source>
</evidence>
<protein>
    <recommendedName>
        <fullName evidence="1">RNA-directed DNA polymerase</fullName>
        <ecNumber evidence="1">2.7.7.49</ecNumber>
    </recommendedName>
</protein>
<dbReference type="GO" id="GO:0003964">
    <property type="term" value="F:RNA-directed DNA polymerase activity"/>
    <property type="evidence" value="ECO:0007669"/>
    <property type="project" value="UniProtKB-KW"/>
</dbReference>
<accession>A0A2N7TZG5</accession>
<keyword evidence="12" id="KW-1185">Reference proteome</keyword>
<keyword evidence="4" id="KW-0479">Metal-binding</keyword>
<dbReference type="PANTHER" id="PTHR34047:SF7">
    <property type="entry name" value="RNA-DIRECTED DNA POLYMERASE"/>
    <property type="match status" value="1"/>
</dbReference>
<keyword evidence="3" id="KW-0548">Nucleotidyltransferase</keyword>
<dbReference type="GO" id="GO:0051607">
    <property type="term" value="P:defense response to virus"/>
    <property type="evidence" value="ECO:0007669"/>
    <property type="project" value="UniProtKB-KW"/>
</dbReference>
<dbReference type="InterPro" id="IPR043502">
    <property type="entry name" value="DNA/RNA_pol_sf"/>
</dbReference>
<dbReference type="Proteomes" id="UP000235803">
    <property type="component" value="Unassembled WGS sequence"/>
</dbReference>
<dbReference type="PANTHER" id="PTHR34047">
    <property type="entry name" value="NUCLEAR INTRON MATURASE 1, MITOCHONDRIAL-RELATED"/>
    <property type="match status" value="1"/>
</dbReference>
<evidence type="ECO:0000256" key="4">
    <source>
        <dbReference type="ARBA" id="ARBA00022723"/>
    </source>
</evidence>
<dbReference type="GO" id="GO:0003723">
    <property type="term" value="F:RNA binding"/>
    <property type="evidence" value="ECO:0007669"/>
    <property type="project" value="InterPro"/>
</dbReference>
<dbReference type="InterPro" id="IPR053543">
    <property type="entry name" value="Bacterial_RT"/>
</dbReference>
<dbReference type="GO" id="GO:0046872">
    <property type="term" value="F:metal ion binding"/>
    <property type="evidence" value="ECO:0007669"/>
    <property type="project" value="UniProtKB-KW"/>
</dbReference>
<dbReference type="CDD" id="cd03487">
    <property type="entry name" value="RT_Bac_retron_II"/>
    <property type="match status" value="1"/>
</dbReference>
<evidence type="ECO:0000256" key="9">
    <source>
        <dbReference type="ARBA" id="ARBA00048173"/>
    </source>
</evidence>
<comment type="caution">
    <text evidence="11">The sequence shown here is derived from an EMBL/GenBank/DDBJ whole genome shotgun (WGS) entry which is preliminary data.</text>
</comment>
<dbReference type="EMBL" id="PNRF01000034">
    <property type="protein sequence ID" value="PMR73570.1"/>
    <property type="molecule type" value="Genomic_DNA"/>
</dbReference>
<dbReference type="PRINTS" id="PR00866">
    <property type="entry name" value="RNADNAPOLMS"/>
</dbReference>
<dbReference type="AlphaFoldDB" id="A0A2N7TZG5"/>
<keyword evidence="2" id="KW-0808">Transferase</keyword>
<dbReference type="InterPro" id="IPR000477">
    <property type="entry name" value="RT_dom"/>
</dbReference>
<keyword evidence="5" id="KW-0460">Magnesium</keyword>
<evidence type="ECO:0000313" key="11">
    <source>
        <dbReference type="EMBL" id="PMR73570.1"/>
    </source>
</evidence>
<keyword evidence="7" id="KW-0051">Antiviral defense</keyword>
<dbReference type="SUPFAM" id="SSF56672">
    <property type="entry name" value="DNA/RNA polymerases"/>
    <property type="match status" value="1"/>
</dbReference>
<comment type="similarity">
    <text evidence="8">Belongs to the bacterial reverse transcriptase family.</text>
</comment>
<sequence>MSKLEALRKIKTKHELATLLGIKTSVLTYTLYVLKPDTQYSSFTLKKRSGGERTIFAPSERLKSIQSTLSELLQDCRDEINNKKQDDGKFNSTLSHGFVRRHSIITNSMMHLNQKNVLNIDLENFFDCFNFGRVRGFFIANNNFKLDPHIATVIAQIACHNNKLPQGSPCSPTISNLITHSLDIQLANLARTYSCRYTRYADDITISTRENLFPRKIMRHEDGKFIAGKRLRREIKRAGFTINEKKTRIQYRDSRQDVTGLVVNKKPNIKSEYWRTVKSQCHALFSTGSFKDKENGEFIDGNEKILEGRLNFIDQIDRFNRLRQKTPLNPDYALAKYGYDTSKQLSGRERTFSRFLYYRFFYGNKFPTILCEGKTDNVYLKCAIHMLTSGYPQLAKEKTETEPYKLLLTFLKYTKRTRFLLQLHGGTSYLSFFINSFDKHYNFYKAPKPNNPAIIIADNDSGFSSIESKLRKIDSAKGYHGKKAGKNYRQAEFIHVVHNLYIVLTPTTKTNKETAIEDLFDSSTRKIQVSGKSFNPSNDMNNDTEYGKEVFAKKVIQAQKGSINFNGFKPLLNRIVAAMNHYDAIK</sequence>
<evidence type="ECO:0000256" key="8">
    <source>
        <dbReference type="ARBA" id="ARBA00034120"/>
    </source>
</evidence>
<dbReference type="EC" id="2.7.7.49" evidence="1"/>
<evidence type="ECO:0000256" key="2">
    <source>
        <dbReference type="ARBA" id="ARBA00022679"/>
    </source>
</evidence>
<organism evidence="11 12">
    <name type="scientific">Billgrantia endophytica</name>
    <dbReference type="NCBI Taxonomy" id="2033802"/>
    <lineage>
        <taxon>Bacteria</taxon>
        <taxon>Pseudomonadati</taxon>
        <taxon>Pseudomonadota</taxon>
        <taxon>Gammaproteobacteria</taxon>
        <taxon>Oceanospirillales</taxon>
        <taxon>Halomonadaceae</taxon>
        <taxon>Billgrantia</taxon>
    </lineage>
</organism>
<proteinExistence type="inferred from homology"/>
<keyword evidence="6" id="KW-0695">RNA-directed DNA polymerase</keyword>
<evidence type="ECO:0000256" key="5">
    <source>
        <dbReference type="ARBA" id="ARBA00022842"/>
    </source>
</evidence>
<gene>
    <name evidence="11" type="ORF">C1H69_16730</name>
</gene>
<dbReference type="InterPro" id="IPR051083">
    <property type="entry name" value="GrpII_Intron_Splice-Mob/Def"/>
</dbReference>
<evidence type="ECO:0000259" key="10">
    <source>
        <dbReference type="PROSITE" id="PS50878"/>
    </source>
</evidence>
<name>A0A2N7TZG5_9GAMM</name>
<feature type="domain" description="Reverse transcriptase" evidence="10">
    <location>
        <begin position="1"/>
        <end position="263"/>
    </location>
</feature>
<evidence type="ECO:0000256" key="7">
    <source>
        <dbReference type="ARBA" id="ARBA00023118"/>
    </source>
</evidence>
<comment type="catalytic activity">
    <reaction evidence="9">
        <text>DNA(n) + a 2'-deoxyribonucleoside 5'-triphosphate = DNA(n+1) + diphosphate</text>
        <dbReference type="Rhea" id="RHEA:22508"/>
        <dbReference type="Rhea" id="RHEA-COMP:17339"/>
        <dbReference type="Rhea" id="RHEA-COMP:17340"/>
        <dbReference type="ChEBI" id="CHEBI:33019"/>
        <dbReference type="ChEBI" id="CHEBI:61560"/>
        <dbReference type="ChEBI" id="CHEBI:173112"/>
        <dbReference type="EC" id="2.7.7.49"/>
    </reaction>
</comment>
<dbReference type="Pfam" id="PF00078">
    <property type="entry name" value="RVT_1"/>
    <property type="match status" value="1"/>
</dbReference>
<dbReference type="OrthoDB" id="7055795at2"/>